<evidence type="ECO:0000256" key="8">
    <source>
        <dbReference type="ARBA" id="ARBA00038436"/>
    </source>
</evidence>
<comment type="similarity">
    <text evidence="8 9">Belongs to the TRAP transporter small permease family.</text>
</comment>
<gene>
    <name evidence="12" type="ORF">HJ526_08620</name>
    <name evidence="11" type="ORF">HJ536_11315</name>
</gene>
<dbReference type="InterPro" id="IPR055348">
    <property type="entry name" value="DctQ"/>
</dbReference>
<dbReference type="Proteomes" id="UP000523601">
    <property type="component" value="Unassembled WGS sequence"/>
</dbReference>
<feature type="domain" description="Tripartite ATP-independent periplasmic transporters DctQ component" evidence="10">
    <location>
        <begin position="33"/>
        <end position="163"/>
    </location>
</feature>
<keyword evidence="7 9" id="KW-0472">Membrane</keyword>
<comment type="subcellular location">
    <subcellularLocation>
        <location evidence="1 9">Cell inner membrane</location>
        <topology evidence="1 9">Multi-pass membrane protein</topology>
    </subcellularLocation>
</comment>
<dbReference type="GO" id="GO:0022857">
    <property type="term" value="F:transmembrane transporter activity"/>
    <property type="evidence" value="ECO:0007669"/>
    <property type="project" value="UniProtKB-UniRule"/>
</dbReference>
<dbReference type="Pfam" id="PF04290">
    <property type="entry name" value="DctQ"/>
    <property type="match status" value="1"/>
</dbReference>
<organism evidence="11 14">
    <name type="scientific">Donghicola mangrovi</name>
    <dbReference type="NCBI Taxonomy" id="2729614"/>
    <lineage>
        <taxon>Bacteria</taxon>
        <taxon>Pseudomonadati</taxon>
        <taxon>Pseudomonadota</taxon>
        <taxon>Alphaproteobacteria</taxon>
        <taxon>Rhodobacterales</taxon>
        <taxon>Roseobacteraceae</taxon>
        <taxon>Donghicola</taxon>
    </lineage>
</organism>
<dbReference type="GO" id="GO:0005886">
    <property type="term" value="C:plasma membrane"/>
    <property type="evidence" value="ECO:0007669"/>
    <property type="project" value="UniProtKB-SubCell"/>
</dbReference>
<proteinExistence type="inferred from homology"/>
<dbReference type="InterPro" id="IPR007387">
    <property type="entry name" value="TRAP_DctQ"/>
</dbReference>
<evidence type="ECO:0000313" key="11">
    <source>
        <dbReference type="EMBL" id="NVO23943.1"/>
    </source>
</evidence>
<evidence type="ECO:0000256" key="7">
    <source>
        <dbReference type="ARBA" id="ARBA00023136"/>
    </source>
</evidence>
<dbReference type="GO" id="GO:0015740">
    <property type="term" value="P:C4-dicarboxylate transport"/>
    <property type="evidence" value="ECO:0007669"/>
    <property type="project" value="TreeGrafter"/>
</dbReference>
<evidence type="ECO:0000259" key="10">
    <source>
        <dbReference type="Pfam" id="PF04290"/>
    </source>
</evidence>
<keyword evidence="6 9" id="KW-1133">Transmembrane helix</keyword>
<sequence length="169" mass="18130">MSMDQHKSPVWLEASNRATLVLAAISGVLLLGMLVLVFVAVFARYIFGTPILGVNEVVQLTSVGVVMLALPFATAIRSHVSVDVLDNAIGPVGRFVGDVQSRILSSLVLSVLVHRSWLKALDAYEFTDTTNMLGLPIWPFYGAIAAGMALCVVVLLLQLVAILTGKLRL</sequence>
<evidence type="ECO:0000256" key="4">
    <source>
        <dbReference type="ARBA" id="ARBA00022519"/>
    </source>
</evidence>
<keyword evidence="3" id="KW-1003">Cell membrane</keyword>
<comment type="function">
    <text evidence="9">Part of the tripartite ATP-independent periplasmic (TRAP) transport system.</text>
</comment>
<feature type="transmembrane region" description="Helical" evidence="9">
    <location>
        <begin position="20"/>
        <end position="45"/>
    </location>
</feature>
<dbReference type="EMBL" id="JABCJE010000004">
    <property type="protein sequence ID" value="NVO23943.1"/>
    <property type="molecule type" value="Genomic_DNA"/>
</dbReference>
<evidence type="ECO:0000256" key="5">
    <source>
        <dbReference type="ARBA" id="ARBA00022692"/>
    </source>
</evidence>
<dbReference type="PANTHER" id="PTHR35011:SF10">
    <property type="entry name" value="TRAP TRANSPORTER SMALL PERMEASE PROTEIN"/>
    <property type="match status" value="1"/>
</dbReference>
<evidence type="ECO:0000256" key="2">
    <source>
        <dbReference type="ARBA" id="ARBA00022448"/>
    </source>
</evidence>
<accession>A0A850Q4S9</accession>
<feature type="transmembrane region" description="Helical" evidence="9">
    <location>
        <begin position="57"/>
        <end position="76"/>
    </location>
</feature>
<comment type="subunit">
    <text evidence="9">The complex comprises the extracytoplasmic solute receptor protein and the two transmembrane proteins.</text>
</comment>
<evidence type="ECO:0000256" key="1">
    <source>
        <dbReference type="ARBA" id="ARBA00004429"/>
    </source>
</evidence>
<keyword evidence="13" id="KW-1185">Reference proteome</keyword>
<evidence type="ECO:0000256" key="6">
    <source>
        <dbReference type="ARBA" id="ARBA00022989"/>
    </source>
</evidence>
<comment type="caution">
    <text evidence="9">Lacks conserved residue(s) required for the propagation of feature annotation.</text>
</comment>
<dbReference type="AlphaFoldDB" id="A0A850Q4S9"/>
<evidence type="ECO:0000313" key="13">
    <source>
        <dbReference type="Proteomes" id="UP000523601"/>
    </source>
</evidence>
<reference evidence="13 14" key="1">
    <citation type="submission" date="2020-04" db="EMBL/GenBank/DDBJ databases">
        <title>Donghicola sp., a member of the Rhodobacteraceae family isolated from mangrove forest in Thailand.</title>
        <authorList>
            <person name="Charoenyingcharoen P."/>
            <person name="Yukphan P."/>
        </authorList>
    </citation>
    <scope>NUCLEOTIDE SEQUENCE [LARGE SCALE GENOMIC DNA]</scope>
    <source>
        <strain evidence="11 14">B5-SW-15</strain>
        <strain evidence="12 13">C2-DW-16</strain>
    </source>
</reference>
<dbReference type="PANTHER" id="PTHR35011">
    <property type="entry name" value="2,3-DIKETO-L-GULONATE TRAP TRANSPORTER SMALL PERMEASE PROTEIN YIAM"/>
    <property type="match status" value="1"/>
</dbReference>
<evidence type="ECO:0000313" key="14">
    <source>
        <dbReference type="Proteomes" id="UP000592216"/>
    </source>
</evidence>
<dbReference type="Proteomes" id="UP000592216">
    <property type="component" value="Unassembled WGS sequence"/>
</dbReference>
<evidence type="ECO:0000256" key="9">
    <source>
        <dbReference type="RuleBase" id="RU369079"/>
    </source>
</evidence>
<protein>
    <recommendedName>
        <fullName evidence="9">TRAP transporter small permease protein</fullName>
    </recommendedName>
</protein>
<feature type="transmembrane region" description="Helical" evidence="9">
    <location>
        <begin position="140"/>
        <end position="163"/>
    </location>
</feature>
<comment type="caution">
    <text evidence="11">The sequence shown here is derived from an EMBL/GenBank/DDBJ whole genome shotgun (WGS) entry which is preliminary data.</text>
</comment>
<keyword evidence="5 9" id="KW-0812">Transmembrane</keyword>
<evidence type="ECO:0000313" key="12">
    <source>
        <dbReference type="EMBL" id="NVO27478.1"/>
    </source>
</evidence>
<dbReference type="EMBL" id="JABCJD010000003">
    <property type="protein sequence ID" value="NVO27478.1"/>
    <property type="molecule type" value="Genomic_DNA"/>
</dbReference>
<keyword evidence="2 9" id="KW-0813">Transport</keyword>
<keyword evidence="4 9" id="KW-0997">Cell inner membrane</keyword>
<name>A0A850Q4S9_9RHOB</name>
<evidence type="ECO:0000256" key="3">
    <source>
        <dbReference type="ARBA" id="ARBA00022475"/>
    </source>
</evidence>